<evidence type="ECO:0000313" key="3">
    <source>
        <dbReference type="Proteomes" id="UP000620104"/>
    </source>
</evidence>
<sequence length="162" mass="17706">MNGAPIYCVLRADEMGQMAVRHEGKKLFERGSGTGASAGLYSGASPDQSATARGRAEDARLNRDAQTDVQGWLSISSLYATAHHGQLHGTEFAQGRRHGRNAGVSEALADVEQKRVEARSSEERREKEREREDLIALKSKIDDKTRYSGRRVESASISSTST</sequence>
<organism evidence="2 3">
    <name type="scientific">Naganishia liquefaciens</name>
    <dbReference type="NCBI Taxonomy" id="104408"/>
    <lineage>
        <taxon>Eukaryota</taxon>
        <taxon>Fungi</taxon>
        <taxon>Dikarya</taxon>
        <taxon>Basidiomycota</taxon>
        <taxon>Agaricomycotina</taxon>
        <taxon>Tremellomycetes</taxon>
        <taxon>Filobasidiales</taxon>
        <taxon>Filobasidiaceae</taxon>
        <taxon>Naganishia</taxon>
    </lineage>
</organism>
<evidence type="ECO:0000313" key="2">
    <source>
        <dbReference type="EMBL" id="GHJ88140.1"/>
    </source>
</evidence>
<feature type="compositionally biased region" description="Basic and acidic residues" evidence="1">
    <location>
        <begin position="111"/>
        <end position="132"/>
    </location>
</feature>
<feature type="region of interest" description="Disordered" evidence="1">
    <location>
        <begin position="29"/>
        <end position="63"/>
    </location>
</feature>
<evidence type="ECO:0000256" key="1">
    <source>
        <dbReference type="SAM" id="MobiDB-lite"/>
    </source>
</evidence>
<feature type="compositionally biased region" description="Basic and acidic residues" evidence="1">
    <location>
        <begin position="54"/>
        <end position="63"/>
    </location>
</feature>
<comment type="caution">
    <text evidence="2">The sequence shown here is derived from an EMBL/GenBank/DDBJ whole genome shotgun (WGS) entry which is preliminary data.</text>
</comment>
<proteinExistence type="predicted"/>
<gene>
    <name evidence="2" type="ORF">NliqN6_4542</name>
</gene>
<name>A0A8H3TWM5_9TREE</name>
<dbReference type="AlphaFoldDB" id="A0A8H3TWM5"/>
<reference evidence="2" key="1">
    <citation type="submission" date="2020-07" db="EMBL/GenBank/DDBJ databases">
        <title>Draft Genome Sequence of a Deep-Sea Yeast, Naganishia (Cryptococcus) liquefaciens strain N6.</title>
        <authorList>
            <person name="Han Y.W."/>
            <person name="Kajitani R."/>
            <person name="Morimoto H."/>
            <person name="Parhat M."/>
            <person name="Tsubouchi H."/>
            <person name="Bakenova O."/>
            <person name="Ogata M."/>
            <person name="Argunhan B."/>
            <person name="Aoki R."/>
            <person name="Kajiwara S."/>
            <person name="Itoh T."/>
            <person name="Iwasaki H."/>
        </authorList>
    </citation>
    <scope>NUCLEOTIDE SEQUENCE</scope>
    <source>
        <strain evidence="2">N6</strain>
    </source>
</reference>
<protein>
    <submittedName>
        <fullName evidence="2">Uncharacterized protein</fullName>
    </submittedName>
</protein>
<keyword evidence="3" id="KW-1185">Reference proteome</keyword>
<accession>A0A8H3TWM5</accession>
<dbReference type="Proteomes" id="UP000620104">
    <property type="component" value="Unassembled WGS sequence"/>
</dbReference>
<dbReference type="EMBL" id="BLZA01000028">
    <property type="protein sequence ID" value="GHJ88140.1"/>
    <property type="molecule type" value="Genomic_DNA"/>
</dbReference>
<feature type="region of interest" description="Disordered" evidence="1">
    <location>
        <begin position="94"/>
        <end position="132"/>
    </location>
</feature>